<dbReference type="Proteomes" id="UP001189429">
    <property type="component" value="Unassembled WGS sequence"/>
</dbReference>
<keyword evidence="3" id="KW-1185">Reference proteome</keyword>
<feature type="region of interest" description="Disordered" evidence="1">
    <location>
        <begin position="1"/>
        <end position="103"/>
    </location>
</feature>
<proteinExistence type="predicted"/>
<feature type="non-terminal residue" evidence="2">
    <location>
        <position position="1"/>
    </location>
</feature>
<sequence length="103" mass="11339">RSPGPRRVLPRGPRVPRRDGAGAGRRLLRAVLRRGDGLVAGRPGRPQAALRRRRPRRGAGGQAAADGCRRRRRGRRARRGRRGRLFGRRGHRGAPRPLAGRAG</sequence>
<feature type="non-terminal residue" evidence="2">
    <location>
        <position position="103"/>
    </location>
</feature>
<feature type="compositionally biased region" description="Basic residues" evidence="1">
    <location>
        <begin position="69"/>
        <end position="94"/>
    </location>
</feature>
<dbReference type="EMBL" id="CAUYUJ010019530">
    <property type="protein sequence ID" value="CAK0891885.1"/>
    <property type="molecule type" value="Genomic_DNA"/>
</dbReference>
<feature type="compositionally biased region" description="Low complexity" evidence="1">
    <location>
        <begin position="37"/>
        <end position="49"/>
    </location>
</feature>
<comment type="caution">
    <text evidence="2">The sequence shown here is derived from an EMBL/GenBank/DDBJ whole genome shotgun (WGS) entry which is preliminary data.</text>
</comment>
<gene>
    <name evidence="2" type="ORF">PCOR1329_LOCUS71686</name>
</gene>
<protein>
    <submittedName>
        <fullName evidence="2">Uncharacterized protein</fullName>
    </submittedName>
</protein>
<evidence type="ECO:0000313" key="2">
    <source>
        <dbReference type="EMBL" id="CAK0891885.1"/>
    </source>
</evidence>
<feature type="compositionally biased region" description="Low complexity" evidence="1">
    <location>
        <begin position="1"/>
        <end position="12"/>
    </location>
</feature>
<evidence type="ECO:0000313" key="3">
    <source>
        <dbReference type="Proteomes" id="UP001189429"/>
    </source>
</evidence>
<organism evidence="2 3">
    <name type="scientific">Prorocentrum cordatum</name>
    <dbReference type="NCBI Taxonomy" id="2364126"/>
    <lineage>
        <taxon>Eukaryota</taxon>
        <taxon>Sar</taxon>
        <taxon>Alveolata</taxon>
        <taxon>Dinophyceae</taxon>
        <taxon>Prorocentrales</taxon>
        <taxon>Prorocentraceae</taxon>
        <taxon>Prorocentrum</taxon>
    </lineage>
</organism>
<name>A0ABN9WY73_9DINO</name>
<accession>A0ABN9WY73</accession>
<reference evidence="2" key="1">
    <citation type="submission" date="2023-10" db="EMBL/GenBank/DDBJ databases">
        <authorList>
            <person name="Chen Y."/>
            <person name="Shah S."/>
            <person name="Dougan E. K."/>
            <person name="Thang M."/>
            <person name="Chan C."/>
        </authorList>
    </citation>
    <scope>NUCLEOTIDE SEQUENCE [LARGE SCALE GENOMIC DNA]</scope>
</reference>
<evidence type="ECO:0000256" key="1">
    <source>
        <dbReference type="SAM" id="MobiDB-lite"/>
    </source>
</evidence>